<dbReference type="FunFam" id="3.90.226.10:FF:000021">
    <property type="entry name" value="Acetyl-CoA carboxylase carboxyltransferase subunit"/>
    <property type="match status" value="1"/>
</dbReference>
<sequence>MPVIQSEIDPHSEDFASNREAMLSAIASFREVERNCLEKACEAKAKFEKRGQLLPRERLNLLLDPGAPFLELASLAGYKLHDDKDGSQAGGGIISGIGYIAGIRCLITASNSAIKGGTISPTGLKKTLRLQQIAMENKLPVVALTESGGANLNYAAEIFIEGARGFANQARMSAMGLPQITVVHGSSTAGGAYQPGLSDYVVVIRGKAKMFLAGPPLLKAATGEIATDEELGGAQMHAEVAGTAEYLAESDADGLRITREIMAMLPWNQQLPVRPQRTYREPLYPPEELLGVVPSDAKKPYDVREIIARIADGSEFLDFKHNYDNQTICGHLSIAGQPCGVIGNNGPITPQGASKAAQFIQLCEQSNTPLLFLQNTTGFMVGSESEQLGVIKHGSKMIQAVANATVPKLTLVVGGSYGAGNYAMCGRGLDPRFIFGWPNCKTAVMGGAQAGKVLRIVTEAKHAKDGKEADPKMLDMLEQVTAQKLDSQSTALFGTASLWDDGLIDPRDTRTLLSFLLDICAEAQVRPLKSNTFGVARL</sequence>
<accession>A0A653E7V0</accession>
<dbReference type="RefSeq" id="WP_069899869.1">
    <property type="nucleotide sequence ID" value="NZ_LR215729.2"/>
</dbReference>
<evidence type="ECO:0000313" key="3">
    <source>
        <dbReference type="EMBL" id="VEV98688.1"/>
    </source>
</evidence>
<keyword evidence="3" id="KW-0808">Transferase</keyword>
<feature type="domain" description="CoA carboxyltransferase C-terminal" evidence="2">
    <location>
        <begin position="281"/>
        <end position="530"/>
    </location>
</feature>
<dbReference type="Pfam" id="PF01039">
    <property type="entry name" value="Carboxyl_trans"/>
    <property type="match status" value="1"/>
</dbReference>
<dbReference type="InterPro" id="IPR034733">
    <property type="entry name" value="AcCoA_carboxyl_beta"/>
</dbReference>
<organism evidence="3">
    <name type="scientific">Pseudomonas marincola</name>
    <dbReference type="NCBI Taxonomy" id="437900"/>
    <lineage>
        <taxon>Bacteria</taxon>
        <taxon>Pseudomonadati</taxon>
        <taxon>Pseudomonadota</taxon>
        <taxon>Gammaproteobacteria</taxon>
        <taxon>Pseudomonadales</taxon>
        <taxon>Pseudomonadaceae</taxon>
        <taxon>Pseudomonas</taxon>
    </lineage>
</organism>
<dbReference type="PANTHER" id="PTHR22855:SF46">
    <property type="entry name" value="METHYLCROTONOYL-COA CARBOXYLASE"/>
    <property type="match status" value="1"/>
</dbReference>
<dbReference type="InterPro" id="IPR029045">
    <property type="entry name" value="ClpP/crotonase-like_dom_sf"/>
</dbReference>
<reference evidence="3" key="1">
    <citation type="submission" date="2019-02" db="EMBL/GenBank/DDBJ databases">
        <authorList>
            <consortium name="Genoscope - CEA"/>
            <person name="William W."/>
        </authorList>
    </citation>
    <scope>NUCLEOTIDE SEQUENCE [LARGE SCALE GENOMIC DNA]</scope>
    <source>
        <strain evidence="3">YSy11</strain>
    </source>
</reference>
<dbReference type="InterPro" id="IPR011762">
    <property type="entry name" value="COA_CT_N"/>
</dbReference>
<evidence type="ECO:0000259" key="1">
    <source>
        <dbReference type="PROSITE" id="PS50980"/>
    </source>
</evidence>
<dbReference type="FunFam" id="3.90.226.10:FF:000046">
    <property type="entry name" value="Geranyl-CoA carboxylase beta subunit"/>
    <property type="match status" value="1"/>
</dbReference>
<dbReference type="AlphaFoldDB" id="A0A653E7V0"/>
<evidence type="ECO:0000259" key="2">
    <source>
        <dbReference type="PROSITE" id="PS50989"/>
    </source>
</evidence>
<dbReference type="SUPFAM" id="SSF52096">
    <property type="entry name" value="ClpP/crotonase"/>
    <property type="match status" value="2"/>
</dbReference>
<dbReference type="InterPro" id="IPR011763">
    <property type="entry name" value="COA_CT_C"/>
</dbReference>
<dbReference type="GO" id="GO:0016874">
    <property type="term" value="F:ligase activity"/>
    <property type="evidence" value="ECO:0007669"/>
    <property type="project" value="InterPro"/>
</dbReference>
<feature type="domain" description="CoA carboxyltransferase N-terminal" evidence="1">
    <location>
        <begin position="16"/>
        <end position="277"/>
    </location>
</feature>
<dbReference type="PANTHER" id="PTHR22855">
    <property type="entry name" value="ACETYL, PROPIONYL, PYRUVATE, AND GLUTACONYL CARBOXYLASE-RELATED"/>
    <property type="match status" value="1"/>
</dbReference>
<dbReference type="GO" id="GO:0016740">
    <property type="term" value="F:transferase activity"/>
    <property type="evidence" value="ECO:0007669"/>
    <property type="project" value="UniProtKB-KW"/>
</dbReference>
<name>A0A653E7V0_9PSED</name>
<protein>
    <submittedName>
        <fullName evidence="3">Acetyl-CoA carboxylase carboxyltransferase subunit</fullName>
    </submittedName>
</protein>
<proteinExistence type="predicted"/>
<dbReference type="PROSITE" id="PS50989">
    <property type="entry name" value="COA_CT_CTER"/>
    <property type="match status" value="1"/>
</dbReference>
<dbReference type="EMBL" id="LR215729">
    <property type="protein sequence ID" value="VEV98688.1"/>
    <property type="molecule type" value="Genomic_DNA"/>
</dbReference>
<dbReference type="Gene3D" id="3.90.226.10">
    <property type="entry name" value="2-enoyl-CoA Hydratase, Chain A, domain 1"/>
    <property type="match status" value="2"/>
</dbReference>
<dbReference type="PROSITE" id="PS50980">
    <property type="entry name" value="COA_CT_NTER"/>
    <property type="match status" value="1"/>
</dbReference>
<gene>
    <name evidence="3" type="ORF">PMYSY11_3644</name>
</gene>
<dbReference type="InterPro" id="IPR045190">
    <property type="entry name" value="MCCB/AccD1-like"/>
</dbReference>